<accession>A0A348WHN8</accession>
<gene>
    <name evidence="1" type="ORF">DCS45_19555</name>
</gene>
<evidence type="ECO:0000313" key="1">
    <source>
        <dbReference type="EMBL" id="HAR54050.1"/>
    </source>
</evidence>
<reference evidence="1 2" key="1">
    <citation type="journal article" date="2018" name="Nat. Biotechnol.">
        <title>A standardized bacterial taxonomy based on genome phylogeny substantially revises the tree of life.</title>
        <authorList>
            <person name="Parks D.H."/>
            <person name="Chuvochina M."/>
            <person name="Waite D.W."/>
            <person name="Rinke C."/>
            <person name="Skarshewski A."/>
            <person name="Chaumeil P.A."/>
            <person name="Hugenholtz P."/>
        </authorList>
    </citation>
    <scope>NUCLEOTIDE SEQUENCE [LARGE SCALE GENOMIC DNA]</scope>
    <source>
        <strain evidence="1">UBA9169</strain>
    </source>
</reference>
<dbReference type="EMBL" id="DMVW01000188">
    <property type="protein sequence ID" value="HAR54050.1"/>
    <property type="molecule type" value="Genomic_DNA"/>
</dbReference>
<evidence type="ECO:0000313" key="2">
    <source>
        <dbReference type="Proteomes" id="UP000264719"/>
    </source>
</evidence>
<comment type="caution">
    <text evidence="1">The sequence shown here is derived from an EMBL/GenBank/DDBJ whole genome shotgun (WGS) entry which is preliminary data.</text>
</comment>
<dbReference type="Proteomes" id="UP000264719">
    <property type="component" value="Unassembled WGS sequence"/>
</dbReference>
<sequence>MLILFAALPAATVAQNTAEPFAWAKVQDDPHLSVVPRSASEAARIAKVLTTPDDFTAPQPFEELSGG</sequence>
<feature type="non-terminal residue" evidence="1">
    <location>
        <position position="67"/>
    </location>
</feature>
<organism evidence="1 2">
    <name type="scientific">Roseovarius nubinhibens</name>
    <dbReference type="NCBI Taxonomy" id="314263"/>
    <lineage>
        <taxon>Bacteria</taxon>
        <taxon>Pseudomonadati</taxon>
        <taxon>Pseudomonadota</taxon>
        <taxon>Alphaproteobacteria</taxon>
        <taxon>Rhodobacterales</taxon>
        <taxon>Roseobacteraceae</taxon>
        <taxon>Roseovarius</taxon>
    </lineage>
</organism>
<protein>
    <submittedName>
        <fullName evidence="1">Thiol oxidoreductase</fullName>
    </submittedName>
</protein>
<dbReference type="AlphaFoldDB" id="A0A348WHN8"/>
<name>A0A348WHN8_9RHOB</name>
<proteinExistence type="predicted"/>